<dbReference type="EMBL" id="CAKMRJ010003533">
    <property type="protein sequence ID" value="CAH1434410.1"/>
    <property type="molecule type" value="Genomic_DNA"/>
</dbReference>
<dbReference type="Proteomes" id="UP001157418">
    <property type="component" value="Unassembled WGS sequence"/>
</dbReference>
<evidence type="ECO:0000256" key="1">
    <source>
        <dbReference type="SAM" id="Phobius"/>
    </source>
</evidence>
<reference evidence="2 3" key="1">
    <citation type="submission" date="2022-01" db="EMBL/GenBank/DDBJ databases">
        <authorList>
            <person name="Xiong W."/>
            <person name="Schranz E."/>
        </authorList>
    </citation>
    <scope>NUCLEOTIDE SEQUENCE [LARGE SCALE GENOMIC DNA]</scope>
</reference>
<feature type="transmembrane region" description="Helical" evidence="1">
    <location>
        <begin position="14"/>
        <end position="38"/>
    </location>
</feature>
<keyword evidence="1" id="KW-0812">Transmembrane</keyword>
<organism evidence="2 3">
    <name type="scientific">Lactuca virosa</name>
    <dbReference type="NCBI Taxonomy" id="75947"/>
    <lineage>
        <taxon>Eukaryota</taxon>
        <taxon>Viridiplantae</taxon>
        <taxon>Streptophyta</taxon>
        <taxon>Embryophyta</taxon>
        <taxon>Tracheophyta</taxon>
        <taxon>Spermatophyta</taxon>
        <taxon>Magnoliopsida</taxon>
        <taxon>eudicotyledons</taxon>
        <taxon>Gunneridae</taxon>
        <taxon>Pentapetalae</taxon>
        <taxon>asterids</taxon>
        <taxon>campanulids</taxon>
        <taxon>Asterales</taxon>
        <taxon>Asteraceae</taxon>
        <taxon>Cichorioideae</taxon>
        <taxon>Cichorieae</taxon>
        <taxon>Lactucinae</taxon>
        <taxon>Lactuca</taxon>
    </lineage>
</organism>
<evidence type="ECO:0008006" key="4">
    <source>
        <dbReference type="Google" id="ProtNLM"/>
    </source>
</evidence>
<keyword evidence="1" id="KW-0472">Membrane</keyword>
<comment type="caution">
    <text evidence="2">The sequence shown here is derived from an EMBL/GenBank/DDBJ whole genome shotgun (WGS) entry which is preliminary data.</text>
</comment>
<proteinExistence type="predicted"/>
<accession>A0AAU9N5C7</accession>
<evidence type="ECO:0000313" key="2">
    <source>
        <dbReference type="EMBL" id="CAH1434410.1"/>
    </source>
</evidence>
<gene>
    <name evidence="2" type="ORF">LVIROSA_LOCUS20932</name>
</gene>
<keyword evidence="3" id="KW-1185">Reference proteome</keyword>
<keyword evidence="1" id="KW-1133">Transmembrane helix</keyword>
<protein>
    <recommendedName>
        <fullName evidence="4">AMP-dependent synthetase/ligase domain-containing protein</fullName>
    </recommendedName>
</protein>
<name>A0AAU9N5C7_9ASTR</name>
<evidence type="ECO:0000313" key="3">
    <source>
        <dbReference type="Proteomes" id="UP001157418"/>
    </source>
</evidence>
<sequence>MMGLREEVLMADNLLAWVTTTSGAGGGLFCSLSLLMVVSDGTMFKDGDFLTISVDNSKATFIKVVIDMCLCVYFDDGFVLRLQLPMGVFVYFSVCFKKSHLQLAIRKKKMEALRNPNEAKSSPLSPLGFLERATNVFVDSPSLVYDNLTYTQIDTFRCCLQLASFISGLDIDKGDVVYVSFISLPP</sequence>
<dbReference type="AlphaFoldDB" id="A0AAU9N5C7"/>